<dbReference type="InterPro" id="IPR044135">
    <property type="entry name" value="Met-tRNA-FMT_C"/>
</dbReference>
<dbReference type="Pfam" id="PF02911">
    <property type="entry name" value="Formyl_trans_C"/>
    <property type="match status" value="1"/>
</dbReference>
<sequence>MKIAFLGTPEFAVAPLDGVARAGHEVVCVVAQPDRPAGRGQELREPATKVWARAHGIPVLQPEKVRDGRLARELAALRPDVLVVVAYGRILGEDLLTLAPLGAVNVHASLLPRWRGAAPIQWALAEGDRETGVTVMRMDVGLDTGDILLQRALTVAPGETSAALHDRLSALGAAALVEALPLLAEGRLVPVRQDGARATHARILEKEDGRLDFALPAARLAQRVRAFTPWPGAFTSLGGKLLKVHAARPLPEGAGLAPGEARAAAGGIAVGCGEGSALLLEEVQLEGKRRAAAAEFVKGQPLAAGTVLGR</sequence>
<evidence type="ECO:0000256" key="4">
    <source>
        <dbReference type="ARBA" id="ARBA00016014"/>
    </source>
</evidence>
<evidence type="ECO:0000256" key="8">
    <source>
        <dbReference type="HAMAP-Rule" id="MF_00182"/>
    </source>
</evidence>
<name>A0A7I9VHD9_9BACT</name>
<evidence type="ECO:0000256" key="6">
    <source>
        <dbReference type="ARBA" id="ARBA00022917"/>
    </source>
</evidence>
<accession>A0A7I9VHD9</accession>
<dbReference type="InterPro" id="IPR036477">
    <property type="entry name" value="Formyl_transf_N_sf"/>
</dbReference>
<organism evidence="11 12">
    <name type="scientific">Anaeromyxobacter diazotrophicus</name>
    <dbReference type="NCBI Taxonomy" id="2590199"/>
    <lineage>
        <taxon>Bacteria</taxon>
        <taxon>Pseudomonadati</taxon>
        <taxon>Myxococcota</taxon>
        <taxon>Myxococcia</taxon>
        <taxon>Myxococcales</taxon>
        <taxon>Cystobacterineae</taxon>
        <taxon>Anaeromyxobacteraceae</taxon>
        <taxon>Anaeromyxobacter</taxon>
    </lineage>
</organism>
<evidence type="ECO:0000259" key="9">
    <source>
        <dbReference type="Pfam" id="PF00551"/>
    </source>
</evidence>
<keyword evidence="12" id="KW-1185">Reference proteome</keyword>
<dbReference type="Gene3D" id="3.40.50.170">
    <property type="entry name" value="Formyl transferase, N-terminal domain"/>
    <property type="match status" value="1"/>
</dbReference>
<dbReference type="Gene3D" id="3.10.25.10">
    <property type="entry name" value="Formyl transferase, C-terminal domain"/>
    <property type="match status" value="1"/>
</dbReference>
<dbReference type="InterPro" id="IPR002376">
    <property type="entry name" value="Formyl_transf_N"/>
</dbReference>
<evidence type="ECO:0000259" key="10">
    <source>
        <dbReference type="Pfam" id="PF02911"/>
    </source>
</evidence>
<dbReference type="Proteomes" id="UP000503640">
    <property type="component" value="Unassembled WGS sequence"/>
</dbReference>
<dbReference type="HAMAP" id="MF_00182">
    <property type="entry name" value="Formyl_trans"/>
    <property type="match status" value="1"/>
</dbReference>
<dbReference type="InterPro" id="IPR001555">
    <property type="entry name" value="GART_AS"/>
</dbReference>
<dbReference type="SUPFAM" id="SSF50486">
    <property type="entry name" value="FMT C-terminal domain-like"/>
    <property type="match status" value="1"/>
</dbReference>
<dbReference type="AlphaFoldDB" id="A0A7I9VHD9"/>
<feature type="domain" description="Formyl transferase N-terminal" evidence="9">
    <location>
        <begin position="1"/>
        <end position="180"/>
    </location>
</feature>
<proteinExistence type="inferred from homology"/>
<dbReference type="RefSeq" id="WP_176062639.1">
    <property type="nucleotide sequence ID" value="NZ_BJTG01000001.1"/>
</dbReference>
<evidence type="ECO:0000256" key="5">
    <source>
        <dbReference type="ARBA" id="ARBA00022679"/>
    </source>
</evidence>
<keyword evidence="5 8" id="KW-0808">Transferase</keyword>
<reference evidence="12" key="1">
    <citation type="journal article" date="2020" name="Appl. Environ. Microbiol.">
        <title>Diazotrophic Anaeromyxobacter Isolates from Soils.</title>
        <authorList>
            <person name="Masuda Y."/>
            <person name="Yamanaka H."/>
            <person name="Xu Z.X."/>
            <person name="Shiratori Y."/>
            <person name="Aono T."/>
            <person name="Amachi S."/>
            <person name="Senoo K."/>
            <person name="Itoh H."/>
        </authorList>
    </citation>
    <scope>NUCLEOTIDE SEQUENCE [LARGE SCALE GENOMIC DNA]</scope>
    <source>
        <strain evidence="12">R267</strain>
    </source>
</reference>
<dbReference type="PANTHER" id="PTHR11138:SF5">
    <property type="entry name" value="METHIONYL-TRNA FORMYLTRANSFERASE, MITOCHONDRIAL"/>
    <property type="match status" value="1"/>
</dbReference>
<dbReference type="InterPro" id="IPR041711">
    <property type="entry name" value="Met-tRNA-FMT_N"/>
</dbReference>
<dbReference type="InterPro" id="IPR005794">
    <property type="entry name" value="Fmt"/>
</dbReference>
<evidence type="ECO:0000313" key="11">
    <source>
        <dbReference type="EMBL" id="GEJ55801.1"/>
    </source>
</evidence>
<dbReference type="InterPro" id="IPR037022">
    <property type="entry name" value="Formyl_trans_C_sf"/>
</dbReference>
<dbReference type="InterPro" id="IPR011034">
    <property type="entry name" value="Formyl_transferase-like_C_sf"/>
</dbReference>
<evidence type="ECO:0000256" key="2">
    <source>
        <dbReference type="ARBA" id="ARBA00010699"/>
    </source>
</evidence>
<comment type="similarity">
    <text evidence="2 8">Belongs to the Fmt family.</text>
</comment>
<evidence type="ECO:0000256" key="7">
    <source>
        <dbReference type="ARBA" id="ARBA00048558"/>
    </source>
</evidence>
<evidence type="ECO:0000256" key="1">
    <source>
        <dbReference type="ARBA" id="ARBA00002606"/>
    </source>
</evidence>
<evidence type="ECO:0000256" key="3">
    <source>
        <dbReference type="ARBA" id="ARBA00012261"/>
    </source>
</evidence>
<dbReference type="EC" id="2.1.2.9" evidence="3 8"/>
<dbReference type="CDD" id="cd08704">
    <property type="entry name" value="Met_tRNA_FMT_C"/>
    <property type="match status" value="1"/>
</dbReference>
<gene>
    <name evidence="8 11" type="primary">fmt</name>
    <name evidence="11" type="ORF">AMYX_05420</name>
</gene>
<dbReference type="PROSITE" id="PS00373">
    <property type="entry name" value="GART"/>
    <property type="match status" value="1"/>
</dbReference>
<comment type="function">
    <text evidence="1 8">Attaches a formyl group to the free amino group of methionyl-tRNA(fMet). The formyl group appears to play a dual role in the initiator identity of N-formylmethionyl-tRNA by promoting its recognition by IF2 and preventing the misappropriation of this tRNA by the elongation apparatus.</text>
</comment>
<evidence type="ECO:0000313" key="12">
    <source>
        <dbReference type="Proteomes" id="UP000503640"/>
    </source>
</evidence>
<dbReference type="GO" id="GO:0004479">
    <property type="term" value="F:methionyl-tRNA formyltransferase activity"/>
    <property type="evidence" value="ECO:0007669"/>
    <property type="project" value="UniProtKB-UniRule"/>
</dbReference>
<comment type="catalytic activity">
    <reaction evidence="7 8">
        <text>L-methionyl-tRNA(fMet) + (6R)-10-formyltetrahydrofolate = N-formyl-L-methionyl-tRNA(fMet) + (6S)-5,6,7,8-tetrahydrofolate + H(+)</text>
        <dbReference type="Rhea" id="RHEA:24380"/>
        <dbReference type="Rhea" id="RHEA-COMP:9952"/>
        <dbReference type="Rhea" id="RHEA-COMP:9953"/>
        <dbReference type="ChEBI" id="CHEBI:15378"/>
        <dbReference type="ChEBI" id="CHEBI:57453"/>
        <dbReference type="ChEBI" id="CHEBI:78530"/>
        <dbReference type="ChEBI" id="CHEBI:78844"/>
        <dbReference type="ChEBI" id="CHEBI:195366"/>
        <dbReference type="EC" id="2.1.2.9"/>
    </reaction>
</comment>
<dbReference type="GO" id="GO:0005829">
    <property type="term" value="C:cytosol"/>
    <property type="evidence" value="ECO:0007669"/>
    <property type="project" value="TreeGrafter"/>
</dbReference>
<keyword evidence="6 8" id="KW-0648">Protein biosynthesis</keyword>
<dbReference type="NCBIfam" id="TIGR00460">
    <property type="entry name" value="fmt"/>
    <property type="match status" value="1"/>
</dbReference>
<dbReference type="EMBL" id="BJTG01000001">
    <property type="protein sequence ID" value="GEJ55801.1"/>
    <property type="molecule type" value="Genomic_DNA"/>
</dbReference>
<feature type="domain" description="Formyl transferase C-terminal" evidence="10">
    <location>
        <begin position="204"/>
        <end position="300"/>
    </location>
</feature>
<feature type="binding site" evidence="8">
    <location>
        <begin position="109"/>
        <end position="112"/>
    </location>
    <ligand>
        <name>(6S)-5,6,7,8-tetrahydrofolate</name>
        <dbReference type="ChEBI" id="CHEBI:57453"/>
    </ligand>
</feature>
<dbReference type="SUPFAM" id="SSF53328">
    <property type="entry name" value="Formyltransferase"/>
    <property type="match status" value="1"/>
</dbReference>
<dbReference type="Pfam" id="PF00551">
    <property type="entry name" value="Formyl_trans_N"/>
    <property type="match status" value="1"/>
</dbReference>
<dbReference type="CDD" id="cd08646">
    <property type="entry name" value="FMT_core_Met-tRNA-FMT_N"/>
    <property type="match status" value="1"/>
</dbReference>
<protein>
    <recommendedName>
        <fullName evidence="4 8">Methionyl-tRNA formyltransferase</fullName>
        <ecNumber evidence="3 8">2.1.2.9</ecNumber>
    </recommendedName>
</protein>
<comment type="caution">
    <text evidence="11">The sequence shown here is derived from an EMBL/GenBank/DDBJ whole genome shotgun (WGS) entry which is preliminary data.</text>
</comment>
<dbReference type="InterPro" id="IPR005793">
    <property type="entry name" value="Formyl_trans_C"/>
</dbReference>
<dbReference type="PANTHER" id="PTHR11138">
    <property type="entry name" value="METHIONYL-TRNA FORMYLTRANSFERASE"/>
    <property type="match status" value="1"/>
</dbReference>